<dbReference type="AlphaFoldDB" id="A0A086KHY7"/>
<dbReference type="Proteomes" id="UP000028837">
    <property type="component" value="Unassembled WGS sequence"/>
</dbReference>
<organism evidence="1 2">
    <name type="scientific">Toxoplasma gondii GAB2-2007-GAL-DOM2</name>
    <dbReference type="NCBI Taxonomy" id="1130820"/>
    <lineage>
        <taxon>Eukaryota</taxon>
        <taxon>Sar</taxon>
        <taxon>Alveolata</taxon>
        <taxon>Apicomplexa</taxon>
        <taxon>Conoidasida</taxon>
        <taxon>Coccidia</taxon>
        <taxon>Eucoccidiorida</taxon>
        <taxon>Eimeriorina</taxon>
        <taxon>Sarcocystidae</taxon>
        <taxon>Toxoplasma</taxon>
    </lineage>
</organism>
<comment type="caution">
    <text evidence="1">The sequence shown here is derived from an EMBL/GenBank/DDBJ whole genome shotgun (WGS) entry which is preliminary data.</text>
</comment>
<evidence type="ECO:0000313" key="2">
    <source>
        <dbReference type="Proteomes" id="UP000028837"/>
    </source>
</evidence>
<name>A0A086KHY7_TOXGO</name>
<evidence type="ECO:0000313" key="1">
    <source>
        <dbReference type="EMBL" id="KFG44005.1"/>
    </source>
</evidence>
<reference evidence="1 2" key="1">
    <citation type="submission" date="2014-02" db="EMBL/GenBank/DDBJ databases">
        <authorList>
            <person name="Sibley D."/>
            <person name="Venepally P."/>
            <person name="Karamycheva S."/>
            <person name="Hadjithomas M."/>
            <person name="Khan A."/>
            <person name="Brunk B."/>
            <person name="Roos D."/>
            <person name="Caler E."/>
            <person name="Lorenzi H."/>
        </authorList>
    </citation>
    <scope>NUCLEOTIDE SEQUENCE [LARGE SCALE GENOMIC DNA]</scope>
    <source>
        <strain evidence="1 2">GAB2-2007-GAL-DOM2</strain>
    </source>
</reference>
<dbReference type="VEuPathDB" id="ToxoDB:TGDOM2_313160"/>
<dbReference type="EMBL" id="AHZU02000463">
    <property type="protein sequence ID" value="KFG44005.1"/>
    <property type="molecule type" value="Genomic_DNA"/>
</dbReference>
<gene>
    <name evidence="1" type="ORF">TGDOM2_313160</name>
</gene>
<sequence>MNGCSKRKSHRLLKPVFELQQSFPKIQHWQGAEILHRLKQKEKDAAVIHPCIDTWGDYAQCLRRYPATSAARCRVESDRHTRCLQQHGRWKPSDSLEALKLLEMFKVFNETARFKYPPPPVHSLVRGCAFPFSDPPKK</sequence>
<accession>A0A086KHY7</accession>
<dbReference type="OrthoDB" id="363957at2759"/>
<proteinExistence type="predicted"/>
<protein>
    <submittedName>
        <fullName evidence="1">Uncharacterized protein</fullName>
    </submittedName>
</protein>